<evidence type="ECO:0000313" key="1">
    <source>
        <dbReference type="EMBL" id="ELT97573.1"/>
    </source>
</evidence>
<dbReference type="EnsemblMetazoa" id="CapteT207968">
    <property type="protein sequence ID" value="CapteP207968"/>
    <property type="gene ID" value="CapteG207968"/>
</dbReference>
<reference evidence="1 3" key="2">
    <citation type="journal article" date="2013" name="Nature">
        <title>Insights into bilaterian evolution from three spiralian genomes.</title>
        <authorList>
            <person name="Simakov O."/>
            <person name="Marletaz F."/>
            <person name="Cho S.J."/>
            <person name="Edsinger-Gonzales E."/>
            <person name="Havlak P."/>
            <person name="Hellsten U."/>
            <person name="Kuo D.H."/>
            <person name="Larsson T."/>
            <person name="Lv J."/>
            <person name="Arendt D."/>
            <person name="Savage R."/>
            <person name="Osoegawa K."/>
            <person name="de Jong P."/>
            <person name="Grimwood J."/>
            <person name="Chapman J.A."/>
            <person name="Shapiro H."/>
            <person name="Aerts A."/>
            <person name="Otillar R.P."/>
            <person name="Terry A.Y."/>
            <person name="Boore J.L."/>
            <person name="Grigoriev I.V."/>
            <person name="Lindberg D.R."/>
            <person name="Seaver E.C."/>
            <person name="Weisblat D.A."/>
            <person name="Putnam N.H."/>
            <person name="Rokhsar D.S."/>
        </authorList>
    </citation>
    <scope>NUCLEOTIDE SEQUENCE</scope>
    <source>
        <strain evidence="1 3">I ESC-2004</strain>
    </source>
</reference>
<dbReference type="EMBL" id="KB308526">
    <property type="protein sequence ID" value="ELT97573.1"/>
    <property type="molecule type" value="Genomic_DNA"/>
</dbReference>
<evidence type="ECO:0000313" key="3">
    <source>
        <dbReference type="Proteomes" id="UP000014760"/>
    </source>
</evidence>
<gene>
    <name evidence="1" type="ORF">CAPTEDRAFT_207968</name>
</gene>
<dbReference type="Proteomes" id="UP000014760">
    <property type="component" value="Unassembled WGS sequence"/>
</dbReference>
<reference evidence="3" key="1">
    <citation type="submission" date="2012-12" db="EMBL/GenBank/DDBJ databases">
        <authorList>
            <person name="Hellsten U."/>
            <person name="Grimwood J."/>
            <person name="Chapman J.A."/>
            <person name="Shapiro H."/>
            <person name="Aerts A."/>
            <person name="Otillar R.P."/>
            <person name="Terry A.Y."/>
            <person name="Boore J.L."/>
            <person name="Simakov O."/>
            <person name="Marletaz F."/>
            <person name="Cho S.-J."/>
            <person name="Edsinger-Gonzales E."/>
            <person name="Havlak P."/>
            <person name="Kuo D.-H."/>
            <person name="Larsson T."/>
            <person name="Lv J."/>
            <person name="Arendt D."/>
            <person name="Savage R."/>
            <person name="Osoegawa K."/>
            <person name="de Jong P."/>
            <person name="Lindberg D.R."/>
            <person name="Seaver E.C."/>
            <person name="Weisblat D.A."/>
            <person name="Putnam N.H."/>
            <person name="Grigoriev I.V."/>
            <person name="Rokhsar D.S."/>
        </authorList>
    </citation>
    <scope>NUCLEOTIDE SEQUENCE</scope>
    <source>
        <strain evidence="3">I ESC-2004</strain>
    </source>
</reference>
<dbReference type="EMBL" id="AMQN01010849">
    <property type="status" value="NOT_ANNOTATED_CDS"/>
    <property type="molecule type" value="Genomic_DNA"/>
</dbReference>
<dbReference type="SUPFAM" id="SSF53383">
    <property type="entry name" value="PLP-dependent transferases"/>
    <property type="match status" value="1"/>
</dbReference>
<proteinExistence type="predicted"/>
<dbReference type="AlphaFoldDB" id="R7TUH5"/>
<name>R7TUH5_CAPTE</name>
<keyword evidence="3" id="KW-1185">Reference proteome</keyword>
<evidence type="ECO:0000313" key="2">
    <source>
        <dbReference type="EnsemblMetazoa" id="CapteP207968"/>
    </source>
</evidence>
<reference evidence="2" key="3">
    <citation type="submission" date="2015-06" db="UniProtKB">
        <authorList>
            <consortium name="EnsemblMetazoa"/>
        </authorList>
    </citation>
    <scope>IDENTIFICATION</scope>
</reference>
<dbReference type="HOGENOM" id="CLU_750602_0_0_1"/>
<protein>
    <submittedName>
        <fullName evidence="1 2">Uncharacterized protein</fullName>
    </submittedName>
</protein>
<organism evidence="1">
    <name type="scientific">Capitella teleta</name>
    <name type="common">Polychaete worm</name>
    <dbReference type="NCBI Taxonomy" id="283909"/>
    <lineage>
        <taxon>Eukaryota</taxon>
        <taxon>Metazoa</taxon>
        <taxon>Spiralia</taxon>
        <taxon>Lophotrochozoa</taxon>
        <taxon>Annelida</taxon>
        <taxon>Polychaeta</taxon>
        <taxon>Sedentaria</taxon>
        <taxon>Scolecida</taxon>
        <taxon>Capitellidae</taxon>
        <taxon>Capitella</taxon>
    </lineage>
</organism>
<accession>R7TUH5</accession>
<dbReference type="InterPro" id="IPR015424">
    <property type="entry name" value="PyrdxlP-dep_Trfase"/>
</dbReference>
<sequence length="369" mass="41098">MARFIDFSLPNQIKEAPESYQFTYKSKVLNNLYDPTSNSKGIIDFSGNHSHPPKKLLQWARTNERLSVPSVCFPSNELLELVATKIDIPVNNISFAPNESVAISSLITQLSEPSDAFLVITPLTPLLDGLDHMTSIKLIDVSLDSQGYLSSSTLKNAFDSARFKGYNIRGILHSLDSNYELLTSFLLQNPDLHVIRISIPREKSQPKEHFVMSLTQMPGSLCVVTSHDSKLLRRCSADFPSTVLHQQFMLSSIKAGCPLLEANDPEVISEDFLRANNLTIIHKNSRYVLIDFSVFAKSIHCDMAPCELFNLLVDHDPVEESLENLVRGVFKGIKYSSWIESNEGSWATENPDAAAELCELIKKGGGNPL</sequence>